<dbReference type="Gene3D" id="1.20.58.1420">
    <property type="entry name" value="Dsl1p vesicle tethering complex, Tip20p subunit, domain B"/>
    <property type="match status" value="1"/>
</dbReference>
<dbReference type="PANTHER" id="PTHR13520">
    <property type="entry name" value="RAD50-INTERACTING PROTEIN 1 RINT-1"/>
    <property type="match status" value="1"/>
</dbReference>
<dbReference type="OrthoDB" id="407410at2759"/>
<dbReference type="Pfam" id="PF04437">
    <property type="entry name" value="RINT1_TIP1"/>
    <property type="match status" value="1"/>
</dbReference>
<dbReference type="STRING" id="686832.A0A0C3CVM0"/>
<organism evidence="2 3">
    <name type="scientific">Hebeloma cylindrosporum</name>
    <dbReference type="NCBI Taxonomy" id="76867"/>
    <lineage>
        <taxon>Eukaryota</taxon>
        <taxon>Fungi</taxon>
        <taxon>Dikarya</taxon>
        <taxon>Basidiomycota</taxon>
        <taxon>Agaricomycotina</taxon>
        <taxon>Agaricomycetes</taxon>
        <taxon>Agaricomycetidae</taxon>
        <taxon>Agaricales</taxon>
        <taxon>Agaricineae</taxon>
        <taxon>Hymenogastraceae</taxon>
        <taxon>Hebeloma</taxon>
    </lineage>
</organism>
<dbReference type="InterPro" id="IPR042044">
    <property type="entry name" value="EXOC6PINT-1/Sec15/Tip20_C_dom2"/>
</dbReference>
<reference evidence="2 3" key="1">
    <citation type="submission" date="2014-04" db="EMBL/GenBank/DDBJ databases">
        <authorList>
            <consortium name="DOE Joint Genome Institute"/>
            <person name="Kuo A."/>
            <person name="Gay G."/>
            <person name="Dore J."/>
            <person name="Kohler A."/>
            <person name="Nagy L.G."/>
            <person name="Floudas D."/>
            <person name="Copeland A."/>
            <person name="Barry K.W."/>
            <person name="Cichocki N."/>
            <person name="Veneault-Fourrey C."/>
            <person name="LaButti K."/>
            <person name="Lindquist E.A."/>
            <person name="Lipzen A."/>
            <person name="Lundell T."/>
            <person name="Morin E."/>
            <person name="Murat C."/>
            <person name="Sun H."/>
            <person name="Tunlid A."/>
            <person name="Henrissat B."/>
            <person name="Grigoriev I.V."/>
            <person name="Hibbett D.S."/>
            <person name="Martin F."/>
            <person name="Nordberg H.P."/>
            <person name="Cantor M.N."/>
            <person name="Hua S.X."/>
        </authorList>
    </citation>
    <scope>NUCLEOTIDE SEQUENCE [LARGE SCALE GENOMIC DNA]</scope>
    <source>
        <strain evidence="3">h7</strain>
    </source>
</reference>
<dbReference type="InterPro" id="IPR042042">
    <property type="entry name" value="Tip20p_domB"/>
</dbReference>
<dbReference type="Proteomes" id="UP000053424">
    <property type="component" value="Unassembled WGS sequence"/>
</dbReference>
<dbReference type="GO" id="GO:0060628">
    <property type="term" value="P:regulation of ER to Golgi vesicle-mediated transport"/>
    <property type="evidence" value="ECO:0007669"/>
    <property type="project" value="TreeGrafter"/>
</dbReference>
<feature type="compositionally biased region" description="Polar residues" evidence="1">
    <location>
        <begin position="1"/>
        <end position="20"/>
    </location>
</feature>
<dbReference type="GO" id="GO:0006888">
    <property type="term" value="P:endoplasmic reticulum to Golgi vesicle-mediated transport"/>
    <property type="evidence" value="ECO:0007669"/>
    <property type="project" value="InterPro"/>
</dbReference>
<dbReference type="AlphaFoldDB" id="A0A0C3CVM0"/>
<sequence length="802" mass="91479">MSSNSHIRTLRNPPSLQASHTKGKEEINRRFLTIDDLEDLDFLVPEFRARQDELQKEVSTSQTRVDDFVSQTRMAAESYLNTAKELSLLRQSLNDDLSGLTQELVYLGYNEEREPTLLEDLETLHRNLKELQSVKQYVKIIEHVLVLSEDAVENVRKSTMLCYTSIQHWTSVENESGQQRLNLVTFLNTVRDKTWRDIKSVLFTSLVSAAERIGWPIPVDYPACSENDRTAFESSFLNLLRLQTIGKDMDKRLVGGEGEGLYPIQALVQPIALRFRYHFEGSRQTNKLEKPEWYFTHVQNVSHEHAPFLNTFVQKLVEKTEYKEISAWREFTRLLLPLLSRKLRKTVPLLLDHPSLLAHTIYEALTFDSALMEEGFDTQGTSLPDAVNKWEGINEVILGNPDWFENWLTAEKSFVENQYNDVINASDAWLASDEVNSNDHPRDLKPTVSSRRIKSLVEQVTDRYSPLPRAMQKAHFLIRVQLPLLESYHTRISSSLIAFETLSSIFVRSVPGALSFGREPLNNQDDPRTRTSGPAGASSLCKALLSATYMEFCLEEWGEDMFFLQLWADFGTDRNLRDWVEKSPLLPNLMNLDSSSPNETVFTEMLSRYHQVAVRAEDMIVQLVCSEVESGLRAHRMAATTTQVDPSELALSQTLLAPISLLSSHLALLRISLPQTMFTILYRRVAQRLAEHILHHQILYRGHFSLQEAKATQAECELWIETCYAAVEGALGGGVQRVQAPWGKMLQAARLVALEGDAWEEVVRITYGPESDSKWEEVVIHLVGLSEMGRDEVGDVLKRRKG</sequence>
<dbReference type="PANTHER" id="PTHR13520:SF0">
    <property type="entry name" value="RAD50-INTERACTING PROTEIN 1"/>
    <property type="match status" value="1"/>
</dbReference>
<feature type="region of interest" description="Disordered" evidence="1">
    <location>
        <begin position="1"/>
        <end position="23"/>
    </location>
</feature>
<dbReference type="GO" id="GO:0006890">
    <property type="term" value="P:retrograde vesicle-mediated transport, Golgi to endoplasmic reticulum"/>
    <property type="evidence" value="ECO:0007669"/>
    <property type="project" value="InterPro"/>
</dbReference>
<dbReference type="Gene3D" id="1.20.58.670">
    <property type="entry name" value="Dsl1p vesicle tethering complex, Tip20p subunit, domain D"/>
    <property type="match status" value="1"/>
</dbReference>
<dbReference type="InterPro" id="IPR007528">
    <property type="entry name" value="RINT1_Tip20"/>
</dbReference>
<dbReference type="GO" id="GO:0070939">
    <property type="term" value="C:Dsl1/NZR complex"/>
    <property type="evidence" value="ECO:0007669"/>
    <property type="project" value="InterPro"/>
</dbReference>
<name>A0A0C3CVM0_HEBCY</name>
<evidence type="ECO:0000313" key="2">
    <source>
        <dbReference type="EMBL" id="KIM47906.1"/>
    </source>
</evidence>
<dbReference type="HOGENOM" id="CLU_015529_0_0_1"/>
<accession>A0A0C3CVM0</accession>
<reference evidence="3" key="2">
    <citation type="submission" date="2015-01" db="EMBL/GenBank/DDBJ databases">
        <title>Evolutionary Origins and Diversification of the Mycorrhizal Mutualists.</title>
        <authorList>
            <consortium name="DOE Joint Genome Institute"/>
            <consortium name="Mycorrhizal Genomics Consortium"/>
            <person name="Kohler A."/>
            <person name="Kuo A."/>
            <person name="Nagy L.G."/>
            <person name="Floudas D."/>
            <person name="Copeland A."/>
            <person name="Barry K.W."/>
            <person name="Cichocki N."/>
            <person name="Veneault-Fourrey C."/>
            <person name="LaButti K."/>
            <person name="Lindquist E.A."/>
            <person name="Lipzen A."/>
            <person name="Lundell T."/>
            <person name="Morin E."/>
            <person name="Murat C."/>
            <person name="Riley R."/>
            <person name="Ohm R."/>
            <person name="Sun H."/>
            <person name="Tunlid A."/>
            <person name="Henrissat B."/>
            <person name="Grigoriev I.V."/>
            <person name="Hibbett D.S."/>
            <person name="Martin F."/>
        </authorList>
    </citation>
    <scope>NUCLEOTIDE SEQUENCE [LARGE SCALE GENOMIC DNA]</scope>
    <source>
        <strain evidence="3">h7</strain>
    </source>
</reference>
<evidence type="ECO:0008006" key="4">
    <source>
        <dbReference type="Google" id="ProtNLM"/>
    </source>
</evidence>
<dbReference type="PROSITE" id="PS51386">
    <property type="entry name" value="RINT1_TIP20"/>
    <property type="match status" value="1"/>
</dbReference>
<keyword evidence="3" id="KW-1185">Reference proteome</keyword>
<evidence type="ECO:0000313" key="3">
    <source>
        <dbReference type="Proteomes" id="UP000053424"/>
    </source>
</evidence>
<proteinExistence type="predicted"/>
<dbReference type="EMBL" id="KN831769">
    <property type="protein sequence ID" value="KIM47906.1"/>
    <property type="molecule type" value="Genomic_DNA"/>
</dbReference>
<protein>
    <recommendedName>
        <fullName evidence="4">RINT-1 family protein</fullName>
    </recommendedName>
</protein>
<evidence type="ECO:0000256" key="1">
    <source>
        <dbReference type="SAM" id="MobiDB-lite"/>
    </source>
</evidence>
<gene>
    <name evidence="2" type="ORF">M413DRAFT_439602</name>
</gene>